<comment type="caution">
    <text evidence="3">The sequence shown here is derived from an EMBL/GenBank/DDBJ whole genome shotgun (WGS) entry which is preliminary data.</text>
</comment>
<protein>
    <submittedName>
        <fullName evidence="3">Glycosyltransferase family 4 protein</fullName>
        <ecNumber evidence="3">2.4.-.-</ecNumber>
    </submittedName>
</protein>
<feature type="domain" description="Glycosyl transferase family 1" evidence="1">
    <location>
        <begin position="167"/>
        <end position="328"/>
    </location>
</feature>
<evidence type="ECO:0000313" key="3">
    <source>
        <dbReference type="EMBL" id="MFC6438709.1"/>
    </source>
</evidence>
<keyword evidence="3" id="KW-0328">Glycosyltransferase</keyword>
<dbReference type="InterPro" id="IPR028098">
    <property type="entry name" value="Glyco_trans_4-like_N"/>
</dbReference>
<accession>A0ABW1XJ91</accession>
<dbReference type="Proteomes" id="UP001596364">
    <property type="component" value="Unassembled WGS sequence"/>
</dbReference>
<dbReference type="GO" id="GO:0016757">
    <property type="term" value="F:glycosyltransferase activity"/>
    <property type="evidence" value="ECO:0007669"/>
    <property type="project" value="UniProtKB-KW"/>
</dbReference>
<reference evidence="4" key="1">
    <citation type="journal article" date="2019" name="Int. J. Syst. Evol. Microbiol.">
        <title>The Global Catalogue of Microorganisms (GCM) 10K type strain sequencing project: providing services to taxonomists for standard genome sequencing and annotation.</title>
        <authorList>
            <consortium name="The Broad Institute Genomics Platform"/>
            <consortium name="The Broad Institute Genome Sequencing Center for Infectious Disease"/>
            <person name="Wu L."/>
            <person name="Ma J."/>
        </authorList>
    </citation>
    <scope>NUCLEOTIDE SEQUENCE [LARGE SCALE GENOMIC DNA]</scope>
    <source>
        <strain evidence="4">CGMCC 1.16031</strain>
    </source>
</reference>
<proteinExistence type="predicted"/>
<evidence type="ECO:0000313" key="4">
    <source>
        <dbReference type="Proteomes" id="UP001596364"/>
    </source>
</evidence>
<dbReference type="PANTHER" id="PTHR45947">
    <property type="entry name" value="SULFOQUINOVOSYL TRANSFERASE SQD2"/>
    <property type="match status" value="1"/>
</dbReference>
<gene>
    <name evidence="3" type="ORF">ACFP85_00845</name>
</gene>
<keyword evidence="4" id="KW-1185">Reference proteome</keyword>
<keyword evidence="3" id="KW-0808">Transferase</keyword>
<organism evidence="3 4">
    <name type="scientific">Pseudobowmanella zhangzhouensis</name>
    <dbReference type="NCBI Taxonomy" id="1537679"/>
    <lineage>
        <taxon>Bacteria</taxon>
        <taxon>Pseudomonadati</taxon>
        <taxon>Pseudomonadota</taxon>
        <taxon>Gammaproteobacteria</taxon>
        <taxon>Alteromonadales</taxon>
        <taxon>Alteromonadaceae</taxon>
    </lineage>
</organism>
<feature type="domain" description="Glycosyltransferase subfamily 4-like N-terminal" evidence="2">
    <location>
        <begin position="14"/>
        <end position="161"/>
    </location>
</feature>
<dbReference type="Gene3D" id="3.40.50.2000">
    <property type="entry name" value="Glycogen Phosphorylase B"/>
    <property type="match status" value="2"/>
</dbReference>
<dbReference type="EMBL" id="JBHSUS010000001">
    <property type="protein sequence ID" value="MFC6438709.1"/>
    <property type="molecule type" value="Genomic_DNA"/>
</dbReference>
<dbReference type="CDD" id="cd03801">
    <property type="entry name" value="GT4_PimA-like"/>
    <property type="match status" value="1"/>
</dbReference>
<sequence>MRICVVGPIPPPSGGMAVQTRQLVELLTARGNQVNLVATNAPYRPALIGNIPGLRALFRLVPYIINLLRQIRQADVVHMMANSGWSWHLFAAPCIWIAYLLRTPVVVNYRGGHADVFFTRSWRWIAPTMSKATDIVVPSGFLKDVFAAYQINARVIPNILNSELFKPVKGEPRSGFHLISTRNLEKIYGNDIVLAAFAKVCQTHPSSKLTVAGSGPEKDNLRAQAKQLDIADAVTFCGRLDQAEMVRLYQSADILLNASRIDNSPNSLIEAMACGVAVISTKAGGIPYLVDHQRTGILVDIDDTNAMAEAANTLMQDPSKLTQLCEAALRRSEDFHQEKVLAQWQALYEKISPLREAKH</sequence>
<dbReference type="Pfam" id="PF00534">
    <property type="entry name" value="Glycos_transf_1"/>
    <property type="match status" value="1"/>
</dbReference>
<dbReference type="InterPro" id="IPR050194">
    <property type="entry name" value="Glycosyltransferase_grp1"/>
</dbReference>
<dbReference type="PANTHER" id="PTHR45947:SF3">
    <property type="entry name" value="SULFOQUINOVOSYL TRANSFERASE SQD2"/>
    <property type="match status" value="1"/>
</dbReference>
<dbReference type="Pfam" id="PF13439">
    <property type="entry name" value="Glyco_transf_4"/>
    <property type="match status" value="1"/>
</dbReference>
<name>A0ABW1XJ91_9ALTE</name>
<evidence type="ECO:0000259" key="1">
    <source>
        <dbReference type="Pfam" id="PF00534"/>
    </source>
</evidence>
<dbReference type="EC" id="2.4.-.-" evidence="3"/>
<evidence type="ECO:0000259" key="2">
    <source>
        <dbReference type="Pfam" id="PF13439"/>
    </source>
</evidence>
<dbReference type="InterPro" id="IPR001296">
    <property type="entry name" value="Glyco_trans_1"/>
</dbReference>
<dbReference type="RefSeq" id="WP_131259407.1">
    <property type="nucleotide sequence ID" value="NZ_JBHSUS010000001.1"/>
</dbReference>
<dbReference type="SUPFAM" id="SSF53756">
    <property type="entry name" value="UDP-Glycosyltransferase/glycogen phosphorylase"/>
    <property type="match status" value="1"/>
</dbReference>